<reference evidence="6 7" key="1">
    <citation type="submission" date="2024-02" db="EMBL/GenBank/DDBJ databases">
        <authorList>
            <consortium name="ELIXIR-Norway"/>
            <consortium name="Elixir Norway"/>
        </authorList>
    </citation>
    <scope>NUCLEOTIDE SEQUENCE [LARGE SCALE GENOMIC DNA]</scope>
</reference>
<comment type="similarity">
    <text evidence="1">Belongs to the FLZ family.</text>
</comment>
<organism evidence="6 7">
    <name type="scientific">Sphagnum troendelagicum</name>
    <dbReference type="NCBI Taxonomy" id="128251"/>
    <lineage>
        <taxon>Eukaryota</taxon>
        <taxon>Viridiplantae</taxon>
        <taxon>Streptophyta</taxon>
        <taxon>Embryophyta</taxon>
        <taxon>Bryophyta</taxon>
        <taxon>Sphagnophytina</taxon>
        <taxon>Sphagnopsida</taxon>
        <taxon>Sphagnales</taxon>
        <taxon>Sphagnaceae</taxon>
        <taxon>Sphagnum</taxon>
    </lineage>
</organism>
<feature type="compositionally biased region" description="Basic residues" evidence="4">
    <location>
        <begin position="1"/>
        <end position="10"/>
    </location>
</feature>
<feature type="domain" description="FLZ-type" evidence="5">
    <location>
        <begin position="274"/>
        <end position="318"/>
    </location>
</feature>
<dbReference type="Proteomes" id="UP001497512">
    <property type="component" value="Chromosome 1"/>
</dbReference>
<dbReference type="InterPro" id="IPR044604">
    <property type="entry name" value="FLZ12/13/14"/>
</dbReference>
<feature type="compositionally biased region" description="Polar residues" evidence="4">
    <location>
        <begin position="82"/>
        <end position="93"/>
    </location>
</feature>
<dbReference type="EMBL" id="OZ019893">
    <property type="protein sequence ID" value="CAK9189847.1"/>
    <property type="molecule type" value="Genomic_DNA"/>
</dbReference>
<keyword evidence="7" id="KW-1185">Reference proteome</keyword>
<evidence type="ECO:0000256" key="3">
    <source>
        <dbReference type="PROSITE-ProRule" id="PRU01131"/>
    </source>
</evidence>
<feature type="region of interest" description="Disordered" evidence="4">
    <location>
        <begin position="1"/>
        <end position="101"/>
    </location>
</feature>
<dbReference type="PANTHER" id="PTHR47208:SF1">
    <property type="entry name" value="OS02G0174800 PROTEIN"/>
    <property type="match status" value="1"/>
</dbReference>
<accession>A0ABP0T8I8</accession>
<dbReference type="Pfam" id="PF04570">
    <property type="entry name" value="zf-FLZ"/>
    <property type="match status" value="1"/>
</dbReference>
<sequence>MTGKRPRAFRRTSSGSIIESESFAHEFTPLLEHPKEKPKQPTLNESVPAPPRLVIGFDPKPALPENGNGDVAACWKPPPSPSNGEKSPSQRSGLESLLSVPRESRKAVNEVAGLGIVQATMHSTVAQEEKEEEELKIYNIVNSPRTTQGDHVPPTAIDKAHPGLLSPNPCYNAASSYHPQAQRQFSPMHHAPGPTSELDSGLPASSQHSLISGDIHPLSTRANGEDDPAMLSWLRPSDYREADCDAGLLLRASAFNAQVHVVPDVAASAAAAVHFLDACYFCKRHLVDGKDIYMYRGDKAFCSTECRSQQILLDERRENCSVAARKKPSGAGAPSSRRRSGDVAARGIATAV</sequence>
<keyword evidence="2" id="KW-0479">Metal-binding</keyword>
<gene>
    <name evidence="6" type="ORF">CSSPTR1EN2_LOCUS485</name>
</gene>
<evidence type="ECO:0000256" key="2">
    <source>
        <dbReference type="ARBA" id="ARBA00022723"/>
    </source>
</evidence>
<proteinExistence type="inferred from homology"/>
<evidence type="ECO:0000256" key="1">
    <source>
        <dbReference type="ARBA" id="ARBA00009374"/>
    </source>
</evidence>
<dbReference type="InterPro" id="IPR007650">
    <property type="entry name" value="Zf-FLZ_dom"/>
</dbReference>
<evidence type="ECO:0000313" key="7">
    <source>
        <dbReference type="Proteomes" id="UP001497512"/>
    </source>
</evidence>
<evidence type="ECO:0000259" key="5">
    <source>
        <dbReference type="PROSITE" id="PS51795"/>
    </source>
</evidence>
<evidence type="ECO:0000256" key="4">
    <source>
        <dbReference type="SAM" id="MobiDB-lite"/>
    </source>
</evidence>
<feature type="region of interest" description="Disordered" evidence="4">
    <location>
        <begin position="185"/>
        <end position="206"/>
    </location>
</feature>
<feature type="region of interest" description="Disordered" evidence="4">
    <location>
        <begin position="324"/>
        <end position="352"/>
    </location>
</feature>
<feature type="zinc finger region" description="FLZ-type" evidence="3">
    <location>
        <begin position="274"/>
        <end position="318"/>
    </location>
</feature>
<dbReference type="PROSITE" id="PS51795">
    <property type="entry name" value="ZF_FLZ"/>
    <property type="match status" value="1"/>
</dbReference>
<name>A0ABP0T8I8_9BRYO</name>
<evidence type="ECO:0000313" key="6">
    <source>
        <dbReference type="EMBL" id="CAK9189847.1"/>
    </source>
</evidence>
<dbReference type="PANTHER" id="PTHR47208">
    <property type="entry name" value="OS02G0174800 PROTEIN"/>
    <property type="match status" value="1"/>
</dbReference>
<protein>
    <recommendedName>
        <fullName evidence="5">FLZ-type domain-containing protein</fullName>
    </recommendedName>
</protein>